<comment type="caution">
    <text evidence="6">Lacks conserved residue(s) required for the propagation of feature annotation.</text>
</comment>
<evidence type="ECO:0000256" key="7">
    <source>
        <dbReference type="RuleBase" id="RU361183"/>
    </source>
</evidence>
<reference evidence="9 10" key="1">
    <citation type="submission" date="2022-12" db="EMBL/GenBank/DDBJ databases">
        <title>Chromosome-level genome of Tegillarca granosa.</title>
        <authorList>
            <person name="Kim J."/>
        </authorList>
    </citation>
    <scope>NUCLEOTIDE SEQUENCE [LARGE SCALE GENOMIC DNA]</scope>
    <source>
        <strain evidence="9">Teg-2019</strain>
        <tissue evidence="9">Adductor muscle</tissue>
    </source>
</reference>
<comment type="caution">
    <text evidence="9">The sequence shown here is derived from an EMBL/GenBank/DDBJ whole genome shotgun (WGS) entry which is preliminary data.</text>
</comment>
<feature type="domain" description="Peptidase M12A" evidence="8">
    <location>
        <begin position="1"/>
        <end position="102"/>
    </location>
</feature>
<dbReference type="PANTHER" id="PTHR10127:SF780">
    <property type="entry name" value="METALLOENDOPEPTIDASE"/>
    <property type="match status" value="1"/>
</dbReference>
<dbReference type="InterPro" id="IPR001506">
    <property type="entry name" value="Peptidase_M12A"/>
</dbReference>
<evidence type="ECO:0000259" key="8">
    <source>
        <dbReference type="PROSITE" id="PS51864"/>
    </source>
</evidence>
<gene>
    <name evidence="9" type="ORF">KUTeg_023545</name>
</gene>
<accession>A0ABQ9E7L4</accession>
<dbReference type="EC" id="3.4.24.-" evidence="7"/>
<dbReference type="PANTHER" id="PTHR10127">
    <property type="entry name" value="DISCOIDIN, CUB, EGF, LAMININ , AND ZINC METALLOPROTEASE DOMAIN CONTAINING"/>
    <property type="match status" value="1"/>
</dbReference>
<evidence type="ECO:0000256" key="4">
    <source>
        <dbReference type="ARBA" id="ARBA00022833"/>
    </source>
</evidence>
<feature type="binding site" evidence="6">
    <location>
        <position position="25"/>
    </location>
    <ligand>
        <name>Zn(2+)</name>
        <dbReference type="ChEBI" id="CHEBI:29105"/>
        <note>catalytic</note>
    </ligand>
</feature>
<proteinExistence type="predicted"/>
<keyword evidence="3 6" id="KW-0378">Hydrolase</keyword>
<feature type="binding site" evidence="6">
    <location>
        <position position="15"/>
    </location>
    <ligand>
        <name>Zn(2+)</name>
        <dbReference type="ChEBI" id="CHEBI:29105"/>
        <note>catalytic</note>
    </ligand>
</feature>
<evidence type="ECO:0000256" key="2">
    <source>
        <dbReference type="ARBA" id="ARBA00022723"/>
    </source>
</evidence>
<dbReference type="PROSITE" id="PS51864">
    <property type="entry name" value="ASTACIN"/>
    <property type="match status" value="1"/>
</dbReference>
<dbReference type="SUPFAM" id="SSF55486">
    <property type="entry name" value="Metalloproteases ('zincins'), catalytic domain"/>
    <property type="match status" value="1"/>
</dbReference>
<dbReference type="Gene3D" id="3.40.390.10">
    <property type="entry name" value="Collagenase (Catalytic Domain)"/>
    <property type="match status" value="1"/>
</dbReference>
<dbReference type="EMBL" id="JARBDR010000921">
    <property type="protein sequence ID" value="KAJ8299485.1"/>
    <property type="molecule type" value="Genomic_DNA"/>
</dbReference>
<keyword evidence="1 6" id="KW-0645">Protease</keyword>
<name>A0ABQ9E7L4_TEGGR</name>
<dbReference type="PRINTS" id="PR00480">
    <property type="entry name" value="ASTACIN"/>
</dbReference>
<dbReference type="Proteomes" id="UP001217089">
    <property type="component" value="Unassembled WGS sequence"/>
</dbReference>
<feature type="binding site" evidence="6">
    <location>
        <position position="19"/>
    </location>
    <ligand>
        <name>Zn(2+)</name>
        <dbReference type="ChEBI" id="CHEBI:29105"/>
        <note>catalytic</note>
    </ligand>
</feature>
<protein>
    <recommendedName>
        <fullName evidence="7">Metalloendopeptidase</fullName>
        <ecNumber evidence="7">3.4.24.-</ecNumber>
    </recommendedName>
</protein>
<evidence type="ECO:0000256" key="6">
    <source>
        <dbReference type="PROSITE-ProRule" id="PRU01211"/>
    </source>
</evidence>
<dbReference type="InterPro" id="IPR024079">
    <property type="entry name" value="MetalloPept_cat_dom_sf"/>
</dbReference>
<evidence type="ECO:0000256" key="1">
    <source>
        <dbReference type="ARBA" id="ARBA00022670"/>
    </source>
</evidence>
<keyword evidence="4 6" id="KW-0862">Zinc</keyword>
<feature type="active site" evidence="6">
    <location>
        <position position="16"/>
    </location>
</feature>
<evidence type="ECO:0000256" key="5">
    <source>
        <dbReference type="ARBA" id="ARBA00023049"/>
    </source>
</evidence>
<comment type="cofactor">
    <cofactor evidence="6 7">
        <name>Zn(2+)</name>
        <dbReference type="ChEBI" id="CHEBI:29105"/>
    </cofactor>
    <text evidence="6 7">Binds 1 zinc ion per subunit.</text>
</comment>
<keyword evidence="2 6" id="KW-0479">Metal-binding</keyword>
<organism evidence="9 10">
    <name type="scientific">Tegillarca granosa</name>
    <name type="common">Malaysian cockle</name>
    <name type="synonym">Anadara granosa</name>
    <dbReference type="NCBI Taxonomy" id="220873"/>
    <lineage>
        <taxon>Eukaryota</taxon>
        <taxon>Metazoa</taxon>
        <taxon>Spiralia</taxon>
        <taxon>Lophotrochozoa</taxon>
        <taxon>Mollusca</taxon>
        <taxon>Bivalvia</taxon>
        <taxon>Autobranchia</taxon>
        <taxon>Pteriomorphia</taxon>
        <taxon>Arcoida</taxon>
        <taxon>Arcoidea</taxon>
        <taxon>Arcidae</taxon>
        <taxon>Tegillarca</taxon>
    </lineage>
</organism>
<evidence type="ECO:0000256" key="3">
    <source>
        <dbReference type="ARBA" id="ARBA00022801"/>
    </source>
</evidence>
<evidence type="ECO:0000313" key="10">
    <source>
        <dbReference type="Proteomes" id="UP001217089"/>
    </source>
</evidence>
<dbReference type="Pfam" id="PF01400">
    <property type="entry name" value="Astacin"/>
    <property type="match status" value="1"/>
</dbReference>
<sequence length="120" mass="13983">MSLGIGCHYLDTVIHEMCHAIGMVHEQSRSDRDKYVKIITENIRSDYIYNLRKHKTYDLDAYDYESVMQYGLKDQDLEFLADAANGLTFYDAQDINHFYECANVFVHSMARDYTPVALLV</sequence>
<keyword evidence="10" id="KW-1185">Reference proteome</keyword>
<evidence type="ECO:0000313" key="9">
    <source>
        <dbReference type="EMBL" id="KAJ8299485.1"/>
    </source>
</evidence>
<keyword evidence="5 6" id="KW-0482">Metalloprotease</keyword>